<dbReference type="EMBL" id="BAJS01000009">
    <property type="protein sequence ID" value="GAK36741.1"/>
    <property type="molecule type" value="Genomic_DNA"/>
</dbReference>
<dbReference type="CDD" id="cd18825">
    <property type="entry name" value="GH43_CtGH43-like"/>
    <property type="match status" value="1"/>
</dbReference>
<dbReference type="InterPro" id="IPR006710">
    <property type="entry name" value="Glyco_hydro_43"/>
</dbReference>
<name>A0A069D396_9BACE</name>
<evidence type="ECO:0000256" key="2">
    <source>
        <dbReference type="ARBA" id="ARBA00022801"/>
    </source>
</evidence>
<dbReference type="PANTHER" id="PTHR22925">
    <property type="entry name" value="GLYCOSYL HYDROLASE 43 FAMILY MEMBER"/>
    <property type="match status" value="1"/>
</dbReference>
<dbReference type="GO" id="GO:0004553">
    <property type="term" value="F:hydrolase activity, hydrolyzing O-glycosyl compounds"/>
    <property type="evidence" value="ECO:0007669"/>
    <property type="project" value="InterPro"/>
</dbReference>
<dbReference type="STRING" id="1121097.GCA_000428125_02280"/>
<dbReference type="PANTHER" id="PTHR22925:SF3">
    <property type="entry name" value="GLYCOSYL HYDROLASE FAMILY PROTEIN 43"/>
    <property type="match status" value="1"/>
</dbReference>
<evidence type="ECO:0000313" key="6">
    <source>
        <dbReference type="Proteomes" id="UP000027601"/>
    </source>
</evidence>
<dbReference type="Gene3D" id="2.115.10.20">
    <property type="entry name" value="Glycosyl hydrolase domain, family 43"/>
    <property type="match status" value="1"/>
</dbReference>
<dbReference type="GO" id="GO:0005975">
    <property type="term" value="P:carbohydrate metabolic process"/>
    <property type="evidence" value="ECO:0007669"/>
    <property type="project" value="InterPro"/>
</dbReference>
<accession>A0A069D396</accession>
<evidence type="ECO:0000256" key="4">
    <source>
        <dbReference type="RuleBase" id="RU361187"/>
    </source>
</evidence>
<evidence type="ECO:0000313" key="5">
    <source>
        <dbReference type="EMBL" id="GAK36741.1"/>
    </source>
</evidence>
<sequence>MGVLEADAKGVSCYSSADLVHWKFEGIVLPSVPQDSLPDLHPSQIMERPKVLYNEKTGKFVLWLHIDSPDYEKGMAGVAVADKPTGPFVYRGSFKPNGFDCRDQTLFKDTDGRAYHICATDWNETLLVSLLTDDYTGTTGVYKRILVHEKREAPAVFKRKGKYYLLSSGCTGWDPNEASYAVADSLLGTWVAQGNPCSGPNAKKTFYAQSTFVLQLEGEDRYIALFDRWNKKNLIHSTYIWLPVSFEKEKLVITWKKRMML</sequence>
<dbReference type="AlphaFoldDB" id="A0A069D396"/>
<gene>
    <name evidence="5" type="ORF">JCM15093_1931</name>
</gene>
<comment type="caution">
    <text evidence="5">The sequence shown here is derived from an EMBL/GenBank/DDBJ whole genome shotgun (WGS) entry which is preliminary data.</text>
</comment>
<protein>
    <submittedName>
        <fullName evidence="5">Beta-galactosidase</fullName>
    </submittedName>
</protein>
<keyword evidence="2 4" id="KW-0378">Hydrolase</keyword>
<dbReference type="InterPro" id="IPR023296">
    <property type="entry name" value="Glyco_hydro_beta-prop_sf"/>
</dbReference>
<proteinExistence type="inferred from homology"/>
<keyword evidence="6" id="KW-1185">Reference proteome</keyword>
<dbReference type="SUPFAM" id="SSF75005">
    <property type="entry name" value="Arabinanase/levansucrase/invertase"/>
    <property type="match status" value="1"/>
</dbReference>
<comment type="similarity">
    <text evidence="1 4">Belongs to the glycosyl hydrolase 43 family.</text>
</comment>
<reference evidence="5 6" key="1">
    <citation type="journal article" date="2015" name="Microbes Environ.">
        <title>Distribution and evolution of nitrogen fixation genes in the phylum bacteroidetes.</title>
        <authorList>
            <person name="Inoue J."/>
            <person name="Oshima K."/>
            <person name="Suda W."/>
            <person name="Sakamoto M."/>
            <person name="Iino T."/>
            <person name="Noda S."/>
            <person name="Hongoh Y."/>
            <person name="Hattori M."/>
            <person name="Ohkuma M."/>
        </authorList>
    </citation>
    <scope>NUCLEOTIDE SEQUENCE [LARGE SCALE GENOMIC DNA]</scope>
    <source>
        <strain evidence="5 6">JCM 15093</strain>
    </source>
</reference>
<keyword evidence="3 4" id="KW-0326">Glycosidase</keyword>
<evidence type="ECO:0000256" key="1">
    <source>
        <dbReference type="ARBA" id="ARBA00009865"/>
    </source>
</evidence>
<dbReference type="Proteomes" id="UP000027601">
    <property type="component" value="Unassembled WGS sequence"/>
</dbReference>
<evidence type="ECO:0000256" key="3">
    <source>
        <dbReference type="ARBA" id="ARBA00023295"/>
    </source>
</evidence>
<dbReference type="eggNOG" id="COG1621">
    <property type="taxonomic scope" value="Bacteria"/>
</dbReference>
<dbReference type="Pfam" id="PF04616">
    <property type="entry name" value="Glyco_hydro_43"/>
    <property type="match status" value="1"/>
</dbReference>
<organism evidence="5 6">
    <name type="scientific">Bacteroides graminisolvens DSM 19988 = JCM 15093</name>
    <dbReference type="NCBI Taxonomy" id="1121097"/>
    <lineage>
        <taxon>Bacteria</taxon>
        <taxon>Pseudomonadati</taxon>
        <taxon>Bacteroidota</taxon>
        <taxon>Bacteroidia</taxon>
        <taxon>Bacteroidales</taxon>
        <taxon>Bacteroidaceae</taxon>
        <taxon>Bacteroides</taxon>
    </lineage>
</organism>